<evidence type="ECO:0000313" key="3">
    <source>
        <dbReference type="Proteomes" id="UP000064189"/>
    </source>
</evidence>
<dbReference type="AlphaFoldDB" id="A0A109N1H2"/>
<keyword evidence="1" id="KW-0812">Transmembrane</keyword>
<dbReference type="RefSeq" id="WP_061140758.1">
    <property type="nucleotide sequence ID" value="NZ_LNNH01000010.1"/>
</dbReference>
<keyword evidence="1" id="KW-0472">Membrane</keyword>
<reference evidence="2 3" key="1">
    <citation type="submission" date="2015-11" db="EMBL/GenBank/DDBJ databases">
        <title>Genome Sequence of Bacillus simplex strain VanAntwerpen2.</title>
        <authorList>
            <person name="Couger M.B."/>
        </authorList>
    </citation>
    <scope>NUCLEOTIDE SEQUENCE [LARGE SCALE GENOMIC DNA]</scope>
    <source>
        <strain evidence="2 3">VanAntwerpen02</strain>
    </source>
</reference>
<gene>
    <name evidence="2" type="ORF">AS888_04435</name>
</gene>
<dbReference type="Proteomes" id="UP000064189">
    <property type="component" value="Unassembled WGS sequence"/>
</dbReference>
<feature type="transmembrane region" description="Helical" evidence="1">
    <location>
        <begin position="42"/>
        <end position="64"/>
    </location>
</feature>
<feature type="transmembrane region" description="Helical" evidence="1">
    <location>
        <begin position="14"/>
        <end position="35"/>
    </location>
</feature>
<name>A0A109N1H2_9BACI</name>
<organism evidence="2 3">
    <name type="scientific">Peribacillus simplex</name>
    <dbReference type="NCBI Taxonomy" id="1478"/>
    <lineage>
        <taxon>Bacteria</taxon>
        <taxon>Bacillati</taxon>
        <taxon>Bacillota</taxon>
        <taxon>Bacilli</taxon>
        <taxon>Bacillales</taxon>
        <taxon>Bacillaceae</taxon>
        <taxon>Peribacillus</taxon>
    </lineage>
</organism>
<keyword evidence="1" id="KW-1133">Transmembrane helix</keyword>
<proteinExistence type="predicted"/>
<comment type="caution">
    <text evidence="2">The sequence shown here is derived from an EMBL/GenBank/DDBJ whole genome shotgun (WGS) entry which is preliminary data.</text>
</comment>
<evidence type="ECO:0000313" key="2">
    <source>
        <dbReference type="EMBL" id="KWW21756.1"/>
    </source>
</evidence>
<sequence length="108" mass="12224">MLTESMSVYLYEPFYISILLLLLGIVYIGILVYSFTKVTFTILGYGLIGISILTYLLIGLYMTGKEYYLDKDAPDILIFGSFDFLELTLLTYPYIFLTLAAVLGKKGE</sequence>
<evidence type="ECO:0000256" key="1">
    <source>
        <dbReference type="SAM" id="Phobius"/>
    </source>
</evidence>
<dbReference type="EMBL" id="LNNH01000010">
    <property type="protein sequence ID" value="KWW21756.1"/>
    <property type="molecule type" value="Genomic_DNA"/>
</dbReference>
<keyword evidence="3" id="KW-1185">Reference proteome</keyword>
<feature type="transmembrane region" description="Helical" evidence="1">
    <location>
        <begin position="76"/>
        <end position="103"/>
    </location>
</feature>
<accession>A0A109N1H2</accession>
<protein>
    <submittedName>
        <fullName evidence="2">Uncharacterized protein</fullName>
    </submittedName>
</protein>